<evidence type="ECO:0000256" key="1">
    <source>
        <dbReference type="SAM" id="MobiDB-lite"/>
    </source>
</evidence>
<feature type="compositionally biased region" description="Basic and acidic residues" evidence="1">
    <location>
        <begin position="157"/>
        <end position="168"/>
    </location>
</feature>
<protein>
    <submittedName>
        <fullName evidence="2">Uncharacterized protein</fullName>
    </submittedName>
</protein>
<proteinExistence type="predicted"/>
<feature type="compositionally biased region" description="Polar residues" evidence="1">
    <location>
        <begin position="142"/>
        <end position="153"/>
    </location>
</feature>
<keyword evidence="3" id="KW-1185">Reference proteome</keyword>
<sequence length="191" mass="22039">MIAKGHLRHLRDHYLIHQKVPLEESIALCRFPPLFNRSWTRSIGTLRLGYSHNFPGGVVPNINLFSKMFNVVRQRVLSYFHIRSEVKNVLYSEKPCKVSPIRWHKYWLLVKDAFSDDVPHHFSVNYTTLEFEDFEQLLGSKDSTAAPSTSKSIVPSVKEKSIPGHQEEAPEVFLDATSERHEAPMPRVSNE</sequence>
<dbReference type="Proteomes" id="UP001454036">
    <property type="component" value="Unassembled WGS sequence"/>
</dbReference>
<dbReference type="AlphaFoldDB" id="A0AAV3R8K7"/>
<reference evidence="2 3" key="1">
    <citation type="submission" date="2024-01" db="EMBL/GenBank/DDBJ databases">
        <title>The complete chloroplast genome sequence of Lithospermum erythrorhizon: insights into the phylogenetic relationship among Boraginaceae species and the maternal lineages of purple gromwells.</title>
        <authorList>
            <person name="Okada T."/>
            <person name="Watanabe K."/>
        </authorList>
    </citation>
    <scope>NUCLEOTIDE SEQUENCE [LARGE SCALE GENOMIC DNA]</scope>
</reference>
<feature type="region of interest" description="Disordered" evidence="1">
    <location>
        <begin position="142"/>
        <end position="170"/>
    </location>
</feature>
<accession>A0AAV3R8K7</accession>
<gene>
    <name evidence="2" type="ORF">LIER_25468</name>
</gene>
<evidence type="ECO:0000313" key="2">
    <source>
        <dbReference type="EMBL" id="GAA0171440.1"/>
    </source>
</evidence>
<evidence type="ECO:0000313" key="3">
    <source>
        <dbReference type="Proteomes" id="UP001454036"/>
    </source>
</evidence>
<dbReference type="EMBL" id="BAABME010007679">
    <property type="protein sequence ID" value="GAA0171440.1"/>
    <property type="molecule type" value="Genomic_DNA"/>
</dbReference>
<comment type="caution">
    <text evidence="2">The sequence shown here is derived from an EMBL/GenBank/DDBJ whole genome shotgun (WGS) entry which is preliminary data.</text>
</comment>
<name>A0AAV3R8K7_LITER</name>
<organism evidence="2 3">
    <name type="scientific">Lithospermum erythrorhizon</name>
    <name type="common">Purple gromwell</name>
    <name type="synonym">Lithospermum officinale var. erythrorhizon</name>
    <dbReference type="NCBI Taxonomy" id="34254"/>
    <lineage>
        <taxon>Eukaryota</taxon>
        <taxon>Viridiplantae</taxon>
        <taxon>Streptophyta</taxon>
        <taxon>Embryophyta</taxon>
        <taxon>Tracheophyta</taxon>
        <taxon>Spermatophyta</taxon>
        <taxon>Magnoliopsida</taxon>
        <taxon>eudicotyledons</taxon>
        <taxon>Gunneridae</taxon>
        <taxon>Pentapetalae</taxon>
        <taxon>asterids</taxon>
        <taxon>lamiids</taxon>
        <taxon>Boraginales</taxon>
        <taxon>Boraginaceae</taxon>
        <taxon>Boraginoideae</taxon>
        <taxon>Lithospermeae</taxon>
        <taxon>Lithospermum</taxon>
    </lineage>
</organism>